<keyword evidence="4" id="KW-1185">Reference proteome</keyword>
<reference evidence="4" key="1">
    <citation type="journal article" date="2019" name="Int. J. Syst. Evol. Microbiol.">
        <title>The Global Catalogue of Microorganisms (GCM) 10K type strain sequencing project: providing services to taxonomists for standard genome sequencing and annotation.</title>
        <authorList>
            <consortium name="The Broad Institute Genomics Platform"/>
            <consortium name="The Broad Institute Genome Sequencing Center for Infectious Disease"/>
            <person name="Wu L."/>
            <person name="Ma J."/>
        </authorList>
    </citation>
    <scope>NUCLEOTIDE SEQUENCE [LARGE SCALE GENOMIC DNA]</scope>
    <source>
        <strain evidence="4">JCM 10303</strain>
    </source>
</reference>
<sequence>MDEIGVIGAGGEGLAVTAYLSSIGRMVRLCTRDPARIGGIRRTRSIRATGSLEGRFPVGEVTGDPAHLASHCRVLVVAAITTAYRDIARALAPHLTGDHVVVLFSSKLCGSAEFAEALSREGRHGVDVVETDALFAARPRDTDGVAVLGVKRWNLLSGARRESVTRCAPLLREWFPWVEPARNLIERGLTDFGAVAHAPIALANLGSIERGEELLFYLDGMSDRTVVLLEQAEREFRAVAHAYGADLTPMAQVLDRYYGCRTTCVLDAMRSVEAYQTIPAPESLDHRFLREDIASTLVPLEALAATAGVPTPMISSTINIMSLLSGEQFRDTGRTLHRLGWAELTHDEILDRISPDDRHALAVDSLVPTR</sequence>
<evidence type="ECO:0000313" key="4">
    <source>
        <dbReference type="Proteomes" id="UP001500729"/>
    </source>
</evidence>
<dbReference type="InterPro" id="IPR036291">
    <property type="entry name" value="NAD(P)-bd_dom_sf"/>
</dbReference>
<dbReference type="Proteomes" id="UP001500729">
    <property type="component" value="Unassembled WGS sequence"/>
</dbReference>
<dbReference type="PANTHER" id="PTHR38015">
    <property type="entry name" value="BLR6086 PROTEIN"/>
    <property type="match status" value="1"/>
</dbReference>
<dbReference type="SUPFAM" id="SSF48179">
    <property type="entry name" value="6-phosphogluconate dehydrogenase C-terminal domain-like"/>
    <property type="match status" value="1"/>
</dbReference>
<dbReference type="PANTHER" id="PTHR38015:SF1">
    <property type="entry name" value="OPINE DEHYDROGENASE DOMAIN-CONTAINING PROTEIN"/>
    <property type="match status" value="1"/>
</dbReference>
<evidence type="ECO:0000259" key="2">
    <source>
        <dbReference type="Pfam" id="PF02558"/>
    </source>
</evidence>
<name>A0ABP3NFE3_SACER</name>
<dbReference type="InterPro" id="IPR051729">
    <property type="entry name" value="Opine/Lysopine_DH"/>
</dbReference>
<comment type="caution">
    <text evidence="3">The sequence shown here is derived from an EMBL/GenBank/DDBJ whole genome shotgun (WGS) entry which is preliminary data.</text>
</comment>
<dbReference type="Pfam" id="PF02558">
    <property type="entry name" value="ApbA"/>
    <property type="match status" value="1"/>
</dbReference>
<dbReference type="InterPro" id="IPR003421">
    <property type="entry name" value="Opine_DH"/>
</dbReference>
<dbReference type="SUPFAM" id="SSF51735">
    <property type="entry name" value="NAD(P)-binding Rossmann-fold domains"/>
    <property type="match status" value="1"/>
</dbReference>
<evidence type="ECO:0000313" key="3">
    <source>
        <dbReference type="EMBL" id="GAA0540822.1"/>
    </source>
</evidence>
<gene>
    <name evidence="3" type="ORF">GCM10009533_44840</name>
</gene>
<evidence type="ECO:0000259" key="1">
    <source>
        <dbReference type="Pfam" id="PF02317"/>
    </source>
</evidence>
<dbReference type="InterPro" id="IPR013332">
    <property type="entry name" value="KPR_N"/>
</dbReference>
<proteinExistence type="predicted"/>
<dbReference type="RefSeq" id="WP_009951108.1">
    <property type="nucleotide sequence ID" value="NZ_BAAAGS010000032.1"/>
</dbReference>
<dbReference type="InterPro" id="IPR013328">
    <property type="entry name" value="6PGD_dom2"/>
</dbReference>
<dbReference type="Gene3D" id="3.40.50.720">
    <property type="entry name" value="NAD(P)-binding Rossmann-like Domain"/>
    <property type="match status" value="1"/>
</dbReference>
<protein>
    <submittedName>
        <fullName evidence="3">NAD/NADP-dependent octopine/nopaline dehydrogenase family protein</fullName>
    </submittedName>
</protein>
<organism evidence="3 4">
    <name type="scientific">Saccharopolyspora erythraea</name>
    <name type="common">Streptomyces erythraeus</name>
    <dbReference type="NCBI Taxonomy" id="1836"/>
    <lineage>
        <taxon>Bacteria</taxon>
        <taxon>Bacillati</taxon>
        <taxon>Actinomycetota</taxon>
        <taxon>Actinomycetes</taxon>
        <taxon>Pseudonocardiales</taxon>
        <taxon>Pseudonocardiaceae</taxon>
        <taxon>Saccharopolyspora</taxon>
    </lineage>
</organism>
<feature type="domain" description="Opine dehydrogenase" evidence="1">
    <location>
        <begin position="181"/>
        <end position="323"/>
    </location>
</feature>
<dbReference type="Pfam" id="PF02317">
    <property type="entry name" value="Octopine_DH"/>
    <property type="match status" value="1"/>
</dbReference>
<dbReference type="InterPro" id="IPR008927">
    <property type="entry name" value="6-PGluconate_DH-like_C_sf"/>
</dbReference>
<accession>A0ABP3NFE3</accession>
<dbReference type="Gene3D" id="1.10.1040.10">
    <property type="entry name" value="N-(1-d-carboxylethyl)-l-norvaline Dehydrogenase, domain 2"/>
    <property type="match status" value="1"/>
</dbReference>
<feature type="domain" description="Ketopantoate reductase N-terminal" evidence="2">
    <location>
        <begin position="4"/>
        <end position="104"/>
    </location>
</feature>
<dbReference type="EMBL" id="BAAAGS010000032">
    <property type="protein sequence ID" value="GAA0540822.1"/>
    <property type="molecule type" value="Genomic_DNA"/>
</dbReference>